<evidence type="ECO:0000256" key="2">
    <source>
        <dbReference type="PIRSR" id="PIRSR620019-2"/>
    </source>
</evidence>
<dbReference type="GO" id="GO:0016746">
    <property type="term" value="F:acyltransferase activity"/>
    <property type="evidence" value="ECO:0007669"/>
    <property type="project" value="UniProtKB-KW"/>
</dbReference>
<sequence>MQNKNAVILGAGSYGEVFLNYLKEQGFNIVGFYDDNKDNKGKLVHNTPILGTFKDLLTNEVKNKIDCIFCPIGDNKIRTKYLKKLYDFGYEIPNFIHESVIYDKDCIQGKGIYLLPGVIIMPHAKIKDYVIVSMGSKIAHHTLLEKGVFISTGVNVGANITINEKAFLGISSTIMTGVSDIGKNTIVGCGAVVIKNVPPHHIVAGLPAKTLRVMETKEQSANKIIEEKPFKISVCNFNNLKKVKSYKKLLKTHFQNNIYYSYEYLIYFETKSDKLRYFVFEENEKPIVIMPFYIRSIKNSSYFDVITPYGYGGPLYNCDIDVNKLTKFWDLVDKWYLDNSVVSEFVRFSLTKNHINYSGTLIKSLLNVKGKVKSNEEDHWTSFSKKVRNNYRRALKSNIKFNIYRGEEITDNIISDFHNIYIETMKRNNAKEIYYFPKQFFESIIHSNPNSFSIALDYINNTAVSAELIIINNKTLYAFLGGTRAEYFSDRPNDFLRVEILKWAVKNKKNYYVLGGGQLDGDSLYKSKKMFFPKDEDTQFYTGRKIINKNVYRDLCLRNNVDFTDQNFNDDNCNDFFPAYRK</sequence>
<dbReference type="RefSeq" id="WP_013622172.1">
    <property type="nucleotide sequence ID" value="NC_015167.1"/>
</dbReference>
<keyword evidence="4" id="KW-0808">Transferase</keyword>
<proteinExistence type="inferred from homology"/>
<dbReference type="InterPro" id="IPR011004">
    <property type="entry name" value="Trimer_LpxA-like_sf"/>
</dbReference>
<protein>
    <submittedName>
        <fullName evidence="4">Sugar O-acyltransferase, sialic acid O-acetyltransferase NeuD family</fullName>
    </submittedName>
</protein>
<dbReference type="Proteomes" id="UP000007487">
    <property type="component" value="Chromosome"/>
</dbReference>
<dbReference type="eggNOG" id="COG0110">
    <property type="taxonomic scope" value="Bacteria"/>
</dbReference>
<keyword evidence="4" id="KW-0012">Acyltransferase</keyword>
<dbReference type="eggNOG" id="COG1086">
    <property type="taxonomic scope" value="Bacteria"/>
</dbReference>
<dbReference type="Pfam" id="PF04339">
    <property type="entry name" value="FemAB_like"/>
    <property type="match status" value="1"/>
</dbReference>
<name>F0R9T4_CELLC</name>
<reference evidence="4 5" key="1">
    <citation type="journal article" date="2011" name="Stand. Genomic Sci.">
        <title>Complete genome sequence of Cellulophaga lytica type strain (LIM- 21).</title>
        <authorList>
            <person name="Pati A."/>
            <person name="Abt B."/>
            <person name="Teshima H."/>
            <person name="Nolan M."/>
            <person name="Lapidus A."/>
            <person name="Lucas S."/>
            <person name="Hammon N."/>
            <person name="Deshpande S."/>
            <person name="Cheng J.F."/>
            <person name="Tapia R."/>
            <person name="Han C."/>
            <person name="Goodwin L."/>
            <person name="Pitluck S."/>
            <person name="Liolios K."/>
            <person name="Pagani I."/>
            <person name="Mavromatis K."/>
            <person name="Ovchinikova G."/>
            <person name="Chen A."/>
            <person name="Palaniappan K."/>
            <person name="Land M."/>
            <person name="Hauser L."/>
            <person name="Jeffries C.D."/>
            <person name="Detter J.C."/>
            <person name="Brambilla E.M."/>
            <person name="Kannan K.P."/>
            <person name="Rohde M."/>
            <person name="Spring S."/>
            <person name="Goker M."/>
            <person name="Woyke T."/>
            <person name="Bristow J."/>
            <person name="Eisen J.A."/>
            <person name="Markowitz V."/>
            <person name="Hugenholtz P."/>
            <person name="Kyrpides N.C."/>
            <person name="Klenk H.P."/>
            <person name="Ivanova N."/>
        </authorList>
    </citation>
    <scope>NUCLEOTIDE SEQUENCE [LARGE SCALE GENOMIC DNA]</scope>
    <source>
        <strain evidence="5">ATCC 23178 / DSM 7489 / JCM 8516 / NBRC 14961 / NCIMB 1423 / VKM B-1433 / Cy l20</strain>
    </source>
</reference>
<dbReference type="InterPro" id="IPR041561">
    <property type="entry name" value="PglD_N"/>
</dbReference>
<dbReference type="EMBL" id="CP002534">
    <property type="protein sequence ID" value="ADY30429.1"/>
    <property type="molecule type" value="Genomic_DNA"/>
</dbReference>
<organism evidence="4 5">
    <name type="scientific">Cellulophaga lytica (strain ATCC 23178 / DSM 7489 / JCM 8516 / NBRC 14961 / NCIMB 1423 / VKM B-1433 / Cy l20)</name>
    <dbReference type="NCBI Taxonomy" id="867900"/>
    <lineage>
        <taxon>Bacteria</taxon>
        <taxon>Pseudomonadati</taxon>
        <taxon>Bacteroidota</taxon>
        <taxon>Flavobacteriia</taxon>
        <taxon>Flavobacteriales</taxon>
        <taxon>Flavobacteriaceae</taxon>
        <taxon>Cellulophaga</taxon>
    </lineage>
</organism>
<dbReference type="CDD" id="cd03360">
    <property type="entry name" value="LbH_AT_putative"/>
    <property type="match status" value="1"/>
</dbReference>
<feature type="domain" description="PglD N-terminal" evidence="3">
    <location>
        <begin position="6"/>
        <end position="85"/>
    </location>
</feature>
<dbReference type="InterPro" id="IPR016181">
    <property type="entry name" value="Acyl_CoA_acyltransferase"/>
</dbReference>
<dbReference type="PANTHER" id="PTHR43300:SF7">
    <property type="entry name" value="UDP-N-ACETYLBACILLOSAMINE N-ACETYLTRANSFERASE"/>
    <property type="match status" value="1"/>
</dbReference>
<dbReference type="eggNOG" id="COG2348">
    <property type="taxonomic scope" value="Bacteria"/>
</dbReference>
<dbReference type="KEGG" id="cly:Celly_2612"/>
<accession>F0R9T4</accession>
<dbReference type="InterPro" id="IPR020019">
    <property type="entry name" value="AcTrfase_PglD-like"/>
</dbReference>
<dbReference type="InterPro" id="IPR050179">
    <property type="entry name" value="Trans_hexapeptide_repeat"/>
</dbReference>
<dbReference type="Gene3D" id="3.40.630.30">
    <property type="match status" value="1"/>
</dbReference>
<dbReference type="SUPFAM" id="SSF51161">
    <property type="entry name" value="Trimeric LpxA-like enzymes"/>
    <property type="match status" value="1"/>
</dbReference>
<dbReference type="HOGENOM" id="CLU_468279_0_0_10"/>
<dbReference type="Gene3D" id="3.40.50.20">
    <property type="match status" value="1"/>
</dbReference>
<dbReference type="OrthoDB" id="9785911at2"/>
<dbReference type="AlphaFoldDB" id="F0R9T4"/>
<evidence type="ECO:0000256" key="1">
    <source>
        <dbReference type="ARBA" id="ARBA00007274"/>
    </source>
</evidence>
<dbReference type="PANTHER" id="PTHR43300">
    <property type="entry name" value="ACETYLTRANSFERASE"/>
    <property type="match status" value="1"/>
</dbReference>
<feature type="binding site" evidence="2">
    <location>
        <begin position="34"/>
        <end position="35"/>
    </location>
    <ligand>
        <name>substrate</name>
    </ligand>
</feature>
<evidence type="ECO:0000313" key="5">
    <source>
        <dbReference type="Proteomes" id="UP000007487"/>
    </source>
</evidence>
<dbReference type="NCBIfam" id="TIGR03570">
    <property type="entry name" value="NeuD_NnaD"/>
    <property type="match status" value="1"/>
</dbReference>
<dbReference type="SUPFAM" id="SSF55729">
    <property type="entry name" value="Acyl-CoA N-acyltransferases (Nat)"/>
    <property type="match status" value="1"/>
</dbReference>
<gene>
    <name evidence="4" type="ordered locus">Celly_2612</name>
</gene>
<dbReference type="Gene3D" id="2.160.10.10">
    <property type="entry name" value="Hexapeptide repeat proteins"/>
    <property type="match status" value="1"/>
</dbReference>
<feature type="binding site" evidence="2">
    <location>
        <position position="73"/>
    </location>
    <ligand>
        <name>substrate</name>
    </ligand>
</feature>
<evidence type="ECO:0000259" key="3">
    <source>
        <dbReference type="Pfam" id="PF17836"/>
    </source>
</evidence>
<comment type="similarity">
    <text evidence="1">Belongs to the transferase hexapeptide repeat family.</text>
</comment>
<dbReference type="Pfam" id="PF17836">
    <property type="entry name" value="PglD_N"/>
    <property type="match status" value="1"/>
</dbReference>
<dbReference type="InterPro" id="IPR007434">
    <property type="entry name" value="FemAB-like"/>
</dbReference>
<evidence type="ECO:0000313" key="4">
    <source>
        <dbReference type="EMBL" id="ADY30429.1"/>
    </source>
</evidence>
<dbReference type="STRING" id="867900.Celly_2612"/>
<feature type="binding site" evidence="2">
    <location>
        <position position="170"/>
    </location>
    <ligand>
        <name>acetyl-CoA</name>
        <dbReference type="ChEBI" id="CHEBI:57288"/>
    </ligand>
</feature>
<keyword evidence="5" id="KW-1185">Reference proteome</keyword>